<reference evidence="1" key="1">
    <citation type="submission" date="2014-11" db="EMBL/GenBank/DDBJ databases">
        <authorList>
            <person name="Amaro Gonzalez C."/>
        </authorList>
    </citation>
    <scope>NUCLEOTIDE SEQUENCE</scope>
</reference>
<dbReference type="AlphaFoldDB" id="A0A0E9P6M6"/>
<proteinExistence type="predicted"/>
<evidence type="ECO:0000313" key="1">
    <source>
        <dbReference type="EMBL" id="JAH00164.1"/>
    </source>
</evidence>
<name>A0A0E9P6M6_ANGAN</name>
<organism evidence="1">
    <name type="scientific">Anguilla anguilla</name>
    <name type="common">European freshwater eel</name>
    <name type="synonym">Muraena anguilla</name>
    <dbReference type="NCBI Taxonomy" id="7936"/>
    <lineage>
        <taxon>Eukaryota</taxon>
        <taxon>Metazoa</taxon>
        <taxon>Chordata</taxon>
        <taxon>Craniata</taxon>
        <taxon>Vertebrata</taxon>
        <taxon>Euteleostomi</taxon>
        <taxon>Actinopterygii</taxon>
        <taxon>Neopterygii</taxon>
        <taxon>Teleostei</taxon>
        <taxon>Anguilliformes</taxon>
        <taxon>Anguillidae</taxon>
        <taxon>Anguilla</taxon>
    </lineage>
</organism>
<protein>
    <submittedName>
        <fullName evidence="1">Uncharacterized protein</fullName>
    </submittedName>
</protein>
<accession>A0A0E9P6M6</accession>
<reference evidence="1" key="2">
    <citation type="journal article" date="2015" name="Fish Shellfish Immunol.">
        <title>Early steps in the European eel (Anguilla anguilla)-Vibrio vulnificus interaction in the gills: Role of the RtxA13 toxin.</title>
        <authorList>
            <person name="Callol A."/>
            <person name="Pajuelo D."/>
            <person name="Ebbesson L."/>
            <person name="Teles M."/>
            <person name="MacKenzie S."/>
            <person name="Amaro C."/>
        </authorList>
    </citation>
    <scope>NUCLEOTIDE SEQUENCE</scope>
</reference>
<dbReference type="EMBL" id="GBXM01108413">
    <property type="protein sequence ID" value="JAH00164.1"/>
    <property type="molecule type" value="Transcribed_RNA"/>
</dbReference>
<sequence>MYKLKFNKAKTISRNYLHYITNLSF</sequence>